<dbReference type="Pfam" id="PF10604">
    <property type="entry name" value="Polyketide_cyc2"/>
    <property type="match status" value="1"/>
</dbReference>
<gene>
    <name evidence="1" type="ORF">Pr1d_28490</name>
</gene>
<accession>A0A5B9Q9E1</accession>
<reference evidence="1 2" key="1">
    <citation type="submission" date="2019-08" db="EMBL/GenBank/DDBJ databases">
        <title>Deep-cultivation of Planctomycetes and their phenomic and genomic characterization uncovers novel biology.</title>
        <authorList>
            <person name="Wiegand S."/>
            <person name="Jogler M."/>
            <person name="Boedeker C."/>
            <person name="Pinto D."/>
            <person name="Vollmers J."/>
            <person name="Rivas-Marin E."/>
            <person name="Kohn T."/>
            <person name="Peeters S.H."/>
            <person name="Heuer A."/>
            <person name="Rast P."/>
            <person name="Oberbeckmann S."/>
            <person name="Bunk B."/>
            <person name="Jeske O."/>
            <person name="Meyerdierks A."/>
            <person name="Storesund J.E."/>
            <person name="Kallscheuer N."/>
            <person name="Luecker S."/>
            <person name="Lage O.M."/>
            <person name="Pohl T."/>
            <person name="Merkel B.J."/>
            <person name="Hornburger P."/>
            <person name="Mueller R.-W."/>
            <person name="Bruemmer F."/>
            <person name="Labrenz M."/>
            <person name="Spormann A.M."/>
            <person name="Op den Camp H."/>
            <person name="Overmann J."/>
            <person name="Amann R."/>
            <person name="Jetten M.S.M."/>
            <person name="Mascher T."/>
            <person name="Medema M.H."/>
            <person name="Devos D.P."/>
            <person name="Kaster A.-K."/>
            <person name="Ovreas L."/>
            <person name="Rohde M."/>
            <person name="Galperin M.Y."/>
            <person name="Jogler C."/>
        </authorList>
    </citation>
    <scope>NUCLEOTIDE SEQUENCE [LARGE SCALE GENOMIC DNA]</scope>
    <source>
        <strain evidence="1 2">Pr1d</strain>
    </source>
</reference>
<dbReference type="InterPro" id="IPR023393">
    <property type="entry name" value="START-like_dom_sf"/>
</dbReference>
<dbReference type="Proteomes" id="UP000323917">
    <property type="component" value="Chromosome"/>
</dbReference>
<dbReference type="KEGG" id="bgok:Pr1d_28490"/>
<dbReference type="Gene3D" id="3.30.530.20">
    <property type="match status" value="1"/>
</dbReference>
<organism evidence="1 2">
    <name type="scientific">Bythopirellula goksoeyrii</name>
    <dbReference type="NCBI Taxonomy" id="1400387"/>
    <lineage>
        <taxon>Bacteria</taxon>
        <taxon>Pseudomonadati</taxon>
        <taxon>Planctomycetota</taxon>
        <taxon>Planctomycetia</taxon>
        <taxon>Pirellulales</taxon>
        <taxon>Lacipirellulaceae</taxon>
        <taxon>Bythopirellula</taxon>
    </lineage>
</organism>
<dbReference type="InterPro" id="IPR019587">
    <property type="entry name" value="Polyketide_cyclase/dehydratase"/>
</dbReference>
<proteinExistence type="predicted"/>
<sequence>MSKFSLSTHIAAPPEIVFPLLSDLEHAADNISGIDQIEVLTDGPMGAGTRFRETRTTFGKQTTEEMVVTAFDEPHGYTVECDSSGAHYVATYVLIPDIWGTTVKVDFDCQATTLLAKAMAPLTLLMMGPMKKCVEGDLEDVKQLAETQEWQEA</sequence>
<dbReference type="EMBL" id="CP042913">
    <property type="protein sequence ID" value="QEG35548.1"/>
    <property type="molecule type" value="Genomic_DNA"/>
</dbReference>
<keyword evidence="2" id="KW-1185">Reference proteome</keyword>
<evidence type="ECO:0000313" key="1">
    <source>
        <dbReference type="EMBL" id="QEG35548.1"/>
    </source>
</evidence>
<dbReference type="SUPFAM" id="SSF55961">
    <property type="entry name" value="Bet v1-like"/>
    <property type="match status" value="1"/>
</dbReference>
<dbReference type="AlphaFoldDB" id="A0A5B9Q9E1"/>
<evidence type="ECO:0000313" key="2">
    <source>
        <dbReference type="Proteomes" id="UP000323917"/>
    </source>
</evidence>
<dbReference type="OrthoDB" id="4773254at2"/>
<protein>
    <submittedName>
        <fullName evidence="1">Polyketide cyclase / dehydrase and lipid transport</fullName>
    </submittedName>
</protein>
<name>A0A5B9Q9E1_9BACT</name>
<dbReference type="RefSeq" id="WP_148074049.1">
    <property type="nucleotide sequence ID" value="NZ_CP042913.1"/>
</dbReference>